<accession>A0A4Y8PST6</accession>
<proteinExistence type="predicted"/>
<dbReference type="PANTHER" id="PTHR33164:SF99">
    <property type="entry name" value="MARR FAMILY REGULATORY PROTEIN"/>
    <property type="match status" value="1"/>
</dbReference>
<dbReference type="Gene3D" id="1.10.10.10">
    <property type="entry name" value="Winged helix-like DNA-binding domain superfamily/Winged helix DNA-binding domain"/>
    <property type="match status" value="1"/>
</dbReference>
<keyword evidence="4" id="KW-1185">Reference proteome</keyword>
<feature type="domain" description="HTH marR-type" evidence="2">
    <location>
        <begin position="8"/>
        <end position="136"/>
    </location>
</feature>
<name>A0A4Y8PST6_9BACL</name>
<dbReference type="RefSeq" id="WP_134756704.1">
    <property type="nucleotide sequence ID" value="NZ_MYFO02000003.1"/>
</dbReference>
<dbReference type="PRINTS" id="PR00598">
    <property type="entry name" value="HTHMARR"/>
</dbReference>
<organism evidence="3 4">
    <name type="scientific">Paenibacillus athensensis</name>
    <dbReference type="NCBI Taxonomy" id="1967502"/>
    <lineage>
        <taxon>Bacteria</taxon>
        <taxon>Bacillati</taxon>
        <taxon>Bacillota</taxon>
        <taxon>Bacilli</taxon>
        <taxon>Bacillales</taxon>
        <taxon>Paenibacillaceae</taxon>
        <taxon>Paenibacillus</taxon>
    </lineage>
</organism>
<dbReference type="PROSITE" id="PS50995">
    <property type="entry name" value="HTH_MARR_2"/>
    <property type="match status" value="1"/>
</dbReference>
<dbReference type="InterPro" id="IPR036388">
    <property type="entry name" value="WH-like_DNA-bd_sf"/>
</dbReference>
<evidence type="ECO:0000259" key="2">
    <source>
        <dbReference type="PROSITE" id="PS50995"/>
    </source>
</evidence>
<comment type="caution">
    <text evidence="3">The sequence shown here is derived from an EMBL/GenBank/DDBJ whole genome shotgun (WGS) entry which is preliminary data.</text>
</comment>
<dbReference type="Proteomes" id="UP000298246">
    <property type="component" value="Unassembled WGS sequence"/>
</dbReference>
<dbReference type="OrthoDB" id="327696at2"/>
<reference evidence="3 4" key="1">
    <citation type="submission" date="2017-03" db="EMBL/GenBank/DDBJ databases">
        <title>Isolation of Levoglucosan Utilizing Bacteria.</title>
        <authorList>
            <person name="Arya A.S."/>
        </authorList>
    </citation>
    <scope>NUCLEOTIDE SEQUENCE [LARGE SCALE GENOMIC DNA]</scope>
    <source>
        <strain evidence="3 4">MEC069</strain>
    </source>
</reference>
<sequence>MDVDVERFHDALQALRRAVEAELLQEIQAQITGPQMFMLYYINELGPCKLTELADKLEVKPSAVTVMIDRLEKAGYVERTHDTVDRRAVRVAATPIGREVLAKAVAKRNEIIGGYLSRLGPGEALQVTELLEQMVRQPQSAEGL</sequence>
<dbReference type="InterPro" id="IPR036390">
    <property type="entry name" value="WH_DNA-bd_sf"/>
</dbReference>
<dbReference type="EMBL" id="MYFO01000041">
    <property type="protein sequence ID" value="TFE83923.1"/>
    <property type="molecule type" value="Genomic_DNA"/>
</dbReference>
<dbReference type="SUPFAM" id="SSF46785">
    <property type="entry name" value="Winged helix' DNA-binding domain"/>
    <property type="match status" value="1"/>
</dbReference>
<gene>
    <name evidence="3" type="ORF">B5M42_21725</name>
</gene>
<evidence type="ECO:0000256" key="1">
    <source>
        <dbReference type="ARBA" id="ARBA00023125"/>
    </source>
</evidence>
<evidence type="ECO:0000313" key="4">
    <source>
        <dbReference type="Proteomes" id="UP000298246"/>
    </source>
</evidence>
<dbReference type="GO" id="GO:0003700">
    <property type="term" value="F:DNA-binding transcription factor activity"/>
    <property type="evidence" value="ECO:0007669"/>
    <property type="project" value="InterPro"/>
</dbReference>
<dbReference type="GO" id="GO:0003677">
    <property type="term" value="F:DNA binding"/>
    <property type="evidence" value="ECO:0007669"/>
    <property type="project" value="UniProtKB-KW"/>
</dbReference>
<dbReference type="GO" id="GO:0006950">
    <property type="term" value="P:response to stress"/>
    <property type="evidence" value="ECO:0007669"/>
    <property type="project" value="TreeGrafter"/>
</dbReference>
<dbReference type="AlphaFoldDB" id="A0A4Y8PST6"/>
<keyword evidence="1" id="KW-0238">DNA-binding</keyword>
<protein>
    <recommendedName>
        <fullName evidence="2">HTH marR-type domain-containing protein</fullName>
    </recommendedName>
</protein>
<dbReference type="PANTHER" id="PTHR33164">
    <property type="entry name" value="TRANSCRIPTIONAL REGULATOR, MARR FAMILY"/>
    <property type="match status" value="1"/>
</dbReference>
<dbReference type="InterPro" id="IPR039422">
    <property type="entry name" value="MarR/SlyA-like"/>
</dbReference>
<dbReference type="InterPro" id="IPR000835">
    <property type="entry name" value="HTH_MarR-typ"/>
</dbReference>
<dbReference type="Pfam" id="PF01047">
    <property type="entry name" value="MarR"/>
    <property type="match status" value="1"/>
</dbReference>
<evidence type="ECO:0000313" key="3">
    <source>
        <dbReference type="EMBL" id="TFE83923.1"/>
    </source>
</evidence>
<dbReference type="SMART" id="SM00347">
    <property type="entry name" value="HTH_MARR"/>
    <property type="match status" value="1"/>
</dbReference>